<dbReference type="GO" id="GO:0046872">
    <property type="term" value="F:metal ion binding"/>
    <property type="evidence" value="ECO:0007669"/>
    <property type="project" value="UniProtKB-KW"/>
</dbReference>
<evidence type="ECO:0000256" key="11">
    <source>
        <dbReference type="ARBA" id="ARBA00031832"/>
    </source>
</evidence>
<proteinExistence type="inferred from homology"/>
<evidence type="ECO:0000256" key="5">
    <source>
        <dbReference type="ARBA" id="ARBA00022617"/>
    </source>
</evidence>
<dbReference type="SUPFAM" id="SSF48695">
    <property type="entry name" value="Multiheme cytochromes"/>
    <property type="match status" value="1"/>
</dbReference>
<evidence type="ECO:0000256" key="10">
    <source>
        <dbReference type="ARBA" id="ARBA00023004"/>
    </source>
</evidence>
<dbReference type="PROSITE" id="PS51257">
    <property type="entry name" value="PROKAR_LIPOPROTEIN"/>
    <property type="match status" value="1"/>
</dbReference>
<organism evidence="14 15">
    <name type="scientific">Sulfurimonas aquatica</name>
    <dbReference type="NCBI Taxonomy" id="2672570"/>
    <lineage>
        <taxon>Bacteria</taxon>
        <taxon>Pseudomonadati</taxon>
        <taxon>Campylobacterota</taxon>
        <taxon>Epsilonproteobacteria</taxon>
        <taxon>Campylobacterales</taxon>
        <taxon>Sulfurimonadaceae</taxon>
        <taxon>Sulfurimonas</taxon>
    </lineage>
</organism>
<protein>
    <recommendedName>
        <fullName evidence="3">Periplasmic nitrate reductase, electron transfer subunit</fullName>
    </recommendedName>
    <alternativeName>
        <fullName evidence="11">Diheme cytochrome c NapB</fullName>
    </alternativeName>
</protein>
<comment type="subcellular location">
    <subcellularLocation>
        <location evidence="1">Periplasm</location>
    </subcellularLocation>
</comment>
<dbReference type="PANTHER" id="PTHR38604:SF1">
    <property type="entry name" value="PERIPLASMIC NITRATE REDUCTASE, ELECTRON TRANSFER SUBUNIT"/>
    <property type="match status" value="1"/>
</dbReference>
<dbReference type="PANTHER" id="PTHR38604">
    <property type="entry name" value="PERIPLASMIC NITRATE REDUCTASE, ELECTRON TRANSFER SUBUNIT"/>
    <property type="match status" value="1"/>
</dbReference>
<evidence type="ECO:0000256" key="2">
    <source>
        <dbReference type="ARBA" id="ARBA00007368"/>
    </source>
</evidence>
<feature type="region of interest" description="Disordered" evidence="12">
    <location>
        <begin position="212"/>
        <end position="236"/>
    </location>
</feature>
<comment type="similarity">
    <text evidence="2">Belongs to the NapB family.</text>
</comment>
<evidence type="ECO:0000256" key="9">
    <source>
        <dbReference type="ARBA" id="ARBA00022982"/>
    </source>
</evidence>
<keyword evidence="15" id="KW-1185">Reference proteome</keyword>
<reference evidence="14" key="2">
    <citation type="submission" date="2021-04" db="EMBL/GenBank/DDBJ databases">
        <title>Isolation and characterization of a novel species of the genus Sulfurimonas.</title>
        <authorList>
            <person name="Fukui M."/>
        </authorList>
    </citation>
    <scope>NUCLEOTIDE SEQUENCE</scope>
    <source>
        <strain evidence="14">H1576</strain>
    </source>
</reference>
<evidence type="ECO:0000256" key="4">
    <source>
        <dbReference type="ARBA" id="ARBA00022448"/>
    </source>
</evidence>
<dbReference type="AlphaFoldDB" id="A0A975GD51"/>
<gene>
    <name evidence="14" type="ORF">GJV85_09435</name>
</gene>
<evidence type="ECO:0000313" key="14">
    <source>
        <dbReference type="EMBL" id="QSZ42320.1"/>
    </source>
</evidence>
<keyword evidence="7 13" id="KW-0732">Signal</keyword>
<dbReference type="EMBL" id="CP046072">
    <property type="protein sequence ID" value="QSZ42320.1"/>
    <property type="molecule type" value="Genomic_DNA"/>
</dbReference>
<keyword evidence="4" id="KW-0813">Transport</keyword>
<accession>A0A975GD51</accession>
<name>A0A975GD51_9BACT</name>
<evidence type="ECO:0000256" key="6">
    <source>
        <dbReference type="ARBA" id="ARBA00022723"/>
    </source>
</evidence>
<dbReference type="GO" id="GO:0009061">
    <property type="term" value="P:anaerobic respiration"/>
    <property type="evidence" value="ECO:0007669"/>
    <property type="project" value="InterPro"/>
</dbReference>
<keyword evidence="8" id="KW-0574">Periplasm</keyword>
<keyword evidence="10" id="KW-0408">Iron</keyword>
<dbReference type="GO" id="GO:0042597">
    <property type="term" value="C:periplasmic space"/>
    <property type="evidence" value="ECO:0007669"/>
    <property type="project" value="UniProtKB-SubCell"/>
</dbReference>
<evidence type="ECO:0000256" key="12">
    <source>
        <dbReference type="SAM" id="MobiDB-lite"/>
    </source>
</evidence>
<dbReference type="InterPro" id="IPR036280">
    <property type="entry name" value="Multihaem_cyt_sf"/>
</dbReference>
<sequence>MKLINKITLGLVTATLILVGCGGSATPAEVVTEAKAVASVSEESLGLRKTDIYAEDDTLASKTSYRSAQPGTSTKIKRAYQDAPPMIPHDVSDFLPITADYNACVGCHAPDIAPAMGATPIPPSHYLDMRPRHICDGVKFKKSIDNTKNETDVKKLTHLSQARFNCSQCHAPQSQGNPSVENLFEANFTKDGGEFKSSWDEVVLDDLNTVGEDSRLTEDDLDNSDSAAGHLKGSGH</sequence>
<evidence type="ECO:0000256" key="13">
    <source>
        <dbReference type="SAM" id="SignalP"/>
    </source>
</evidence>
<evidence type="ECO:0000256" key="1">
    <source>
        <dbReference type="ARBA" id="ARBA00004418"/>
    </source>
</evidence>
<dbReference type="Gene3D" id="1.10.1130.10">
    <property type="entry name" value="Flavocytochrome C3, Chain A"/>
    <property type="match status" value="1"/>
</dbReference>
<evidence type="ECO:0000256" key="3">
    <source>
        <dbReference type="ARBA" id="ARBA00013773"/>
    </source>
</evidence>
<dbReference type="Pfam" id="PF03892">
    <property type="entry name" value="NapB"/>
    <property type="match status" value="2"/>
</dbReference>
<dbReference type="RefSeq" id="WP_207561136.1">
    <property type="nucleotide sequence ID" value="NZ_CP046072.1"/>
</dbReference>
<feature type="signal peptide" evidence="13">
    <location>
        <begin position="1"/>
        <end position="25"/>
    </location>
</feature>
<keyword evidence="9" id="KW-0249">Electron transport</keyword>
<feature type="chain" id="PRO_5036987803" description="Periplasmic nitrate reductase, electron transfer subunit" evidence="13">
    <location>
        <begin position="26"/>
        <end position="236"/>
    </location>
</feature>
<evidence type="ECO:0000256" key="8">
    <source>
        <dbReference type="ARBA" id="ARBA00022764"/>
    </source>
</evidence>
<evidence type="ECO:0000313" key="15">
    <source>
        <dbReference type="Proteomes" id="UP000671852"/>
    </source>
</evidence>
<dbReference type="InterPro" id="IPR005591">
    <property type="entry name" value="NapB"/>
</dbReference>
<dbReference type="KEGG" id="saqt:GJV85_09435"/>
<evidence type="ECO:0000256" key="7">
    <source>
        <dbReference type="ARBA" id="ARBA00022729"/>
    </source>
</evidence>
<keyword evidence="6" id="KW-0479">Metal-binding</keyword>
<dbReference type="Proteomes" id="UP000671852">
    <property type="component" value="Chromosome"/>
</dbReference>
<reference evidence="14" key="1">
    <citation type="submission" date="2019-11" db="EMBL/GenBank/DDBJ databases">
        <authorList>
            <person name="Kojima H."/>
        </authorList>
    </citation>
    <scope>NUCLEOTIDE SEQUENCE</scope>
    <source>
        <strain evidence="14">H1576</strain>
    </source>
</reference>
<keyword evidence="5" id="KW-0349">Heme</keyword>